<keyword evidence="8" id="KW-0808">Transferase</keyword>
<evidence type="ECO:0000256" key="3">
    <source>
        <dbReference type="ARBA" id="ARBA00022692"/>
    </source>
</evidence>
<name>A0A368L543_9BURK</name>
<feature type="domain" description="Single Cache" evidence="7">
    <location>
        <begin position="33"/>
        <end position="109"/>
    </location>
</feature>
<feature type="chain" id="PRO_5016917778" evidence="6">
    <location>
        <begin position="24"/>
        <end position="158"/>
    </location>
</feature>
<evidence type="ECO:0000259" key="7">
    <source>
        <dbReference type="SMART" id="SM01049"/>
    </source>
</evidence>
<keyword evidence="6" id="KW-0732">Signal</keyword>
<dbReference type="GO" id="GO:0005886">
    <property type="term" value="C:plasma membrane"/>
    <property type="evidence" value="ECO:0007669"/>
    <property type="project" value="UniProtKB-SubCell"/>
</dbReference>
<dbReference type="InterPro" id="IPR004010">
    <property type="entry name" value="Double_Cache_2"/>
</dbReference>
<evidence type="ECO:0000256" key="6">
    <source>
        <dbReference type="SAM" id="SignalP"/>
    </source>
</evidence>
<protein>
    <submittedName>
        <fullName evidence="8">Histidine kinase</fullName>
    </submittedName>
</protein>
<proteinExistence type="predicted"/>
<organism evidence="8 9">
    <name type="scientific">Parvibium lacunae</name>
    <dbReference type="NCBI Taxonomy" id="1888893"/>
    <lineage>
        <taxon>Bacteria</taxon>
        <taxon>Pseudomonadati</taxon>
        <taxon>Pseudomonadota</taxon>
        <taxon>Betaproteobacteria</taxon>
        <taxon>Burkholderiales</taxon>
        <taxon>Alcaligenaceae</taxon>
        <taxon>Parvibium</taxon>
    </lineage>
</organism>
<keyword evidence="2" id="KW-1003">Cell membrane</keyword>
<sequence length="158" mass="17650">MKRLVWMILACLAPLFAVNVALAQEKPGTRAEAQKMVEDAIAHIKAVGVEKAFEDFTNNQAPGSKWKDRDLYLFCYKMEGVNVCHGANKALVGKNLWELKTADGKLLMQEFNALIKAKGSGWVDYKWPHPQTKVIEEKTAYVAKIPGYDGYLGAGVYR</sequence>
<dbReference type="Proteomes" id="UP000252357">
    <property type="component" value="Unassembled WGS sequence"/>
</dbReference>
<evidence type="ECO:0000313" key="9">
    <source>
        <dbReference type="Proteomes" id="UP000252357"/>
    </source>
</evidence>
<dbReference type="Pfam" id="PF08269">
    <property type="entry name" value="dCache_2"/>
    <property type="match status" value="1"/>
</dbReference>
<evidence type="ECO:0000256" key="5">
    <source>
        <dbReference type="ARBA" id="ARBA00023136"/>
    </source>
</evidence>
<comment type="caution">
    <text evidence="8">The sequence shown here is derived from an EMBL/GenBank/DDBJ whole genome shotgun (WGS) entry which is preliminary data.</text>
</comment>
<dbReference type="GO" id="GO:0016301">
    <property type="term" value="F:kinase activity"/>
    <property type="evidence" value="ECO:0007669"/>
    <property type="project" value="UniProtKB-KW"/>
</dbReference>
<gene>
    <name evidence="8" type="ORF">DU000_05450</name>
</gene>
<reference evidence="8 9" key="1">
    <citation type="journal article" date="2018" name="Int. J. Syst. Evol. Microbiol.">
        <title>Parvibium lacunae gen. nov., sp. nov., a new member of the family Alcaligenaceae isolated from a freshwater pond.</title>
        <authorList>
            <person name="Chen W.M."/>
            <person name="Xie P.B."/>
            <person name="Hsu M.Y."/>
            <person name="Sheu S.Y."/>
        </authorList>
    </citation>
    <scope>NUCLEOTIDE SEQUENCE [LARGE SCALE GENOMIC DNA]</scope>
    <source>
        <strain evidence="8 9">KMB9</strain>
    </source>
</reference>
<accession>A0A368L543</accession>
<dbReference type="SMART" id="SM01049">
    <property type="entry name" value="Cache_2"/>
    <property type="match status" value="1"/>
</dbReference>
<comment type="subcellular location">
    <subcellularLocation>
        <location evidence="1">Cell membrane</location>
        <topology evidence="1">Multi-pass membrane protein</topology>
    </subcellularLocation>
</comment>
<keyword evidence="8" id="KW-0418">Kinase</keyword>
<keyword evidence="3" id="KW-0812">Transmembrane</keyword>
<evidence type="ECO:0000256" key="4">
    <source>
        <dbReference type="ARBA" id="ARBA00022989"/>
    </source>
</evidence>
<evidence type="ECO:0000256" key="1">
    <source>
        <dbReference type="ARBA" id="ARBA00004651"/>
    </source>
</evidence>
<dbReference type="InterPro" id="IPR033480">
    <property type="entry name" value="sCache_2"/>
</dbReference>
<keyword evidence="5" id="KW-0472">Membrane</keyword>
<evidence type="ECO:0000256" key="2">
    <source>
        <dbReference type="ARBA" id="ARBA00022475"/>
    </source>
</evidence>
<feature type="signal peptide" evidence="6">
    <location>
        <begin position="1"/>
        <end position="23"/>
    </location>
</feature>
<evidence type="ECO:0000313" key="8">
    <source>
        <dbReference type="EMBL" id="RCS58270.1"/>
    </source>
</evidence>
<dbReference type="Gene3D" id="3.30.450.20">
    <property type="entry name" value="PAS domain"/>
    <property type="match status" value="1"/>
</dbReference>
<dbReference type="AlphaFoldDB" id="A0A368L543"/>
<dbReference type="EMBL" id="QPGB01000002">
    <property type="protein sequence ID" value="RCS58270.1"/>
    <property type="molecule type" value="Genomic_DNA"/>
</dbReference>
<dbReference type="OrthoDB" id="9178561at2"/>
<dbReference type="RefSeq" id="WP_114402352.1">
    <property type="nucleotide sequence ID" value="NZ_QPGB01000002.1"/>
</dbReference>
<keyword evidence="4" id="KW-1133">Transmembrane helix</keyword>
<keyword evidence="9" id="KW-1185">Reference proteome</keyword>